<evidence type="ECO:0000256" key="2">
    <source>
        <dbReference type="ARBA" id="ARBA00022540"/>
    </source>
</evidence>
<evidence type="ECO:0000256" key="3">
    <source>
        <dbReference type="ARBA" id="ARBA00022741"/>
    </source>
</evidence>
<dbReference type="AlphaFoldDB" id="X0V4R1"/>
<keyword evidence="3" id="KW-0547">Nucleotide-binding</keyword>
<reference evidence="7" key="1">
    <citation type="journal article" date="2014" name="Front. Microbiol.">
        <title>High frequency of phylogenetically diverse reductive dehalogenase-homologous genes in deep subseafloor sedimentary metagenomes.</title>
        <authorList>
            <person name="Kawai M."/>
            <person name="Futagami T."/>
            <person name="Toyoda A."/>
            <person name="Takaki Y."/>
            <person name="Nishi S."/>
            <person name="Hori S."/>
            <person name="Arai W."/>
            <person name="Tsubouchi T."/>
            <person name="Morono Y."/>
            <person name="Uchiyama I."/>
            <person name="Ito T."/>
            <person name="Fujiyama A."/>
            <person name="Inagaki F."/>
            <person name="Takami H."/>
        </authorList>
    </citation>
    <scope>NUCLEOTIDE SEQUENCE</scope>
    <source>
        <strain evidence="7">Expedition CK06-06</strain>
    </source>
</reference>
<dbReference type="NCBIfam" id="TIGR00231">
    <property type="entry name" value="small_GTP"/>
    <property type="match status" value="1"/>
</dbReference>
<protein>
    <recommendedName>
        <fullName evidence="6">Tr-type G domain-containing protein</fullName>
    </recommendedName>
</protein>
<name>X0V4R1_9ZZZZ</name>
<dbReference type="Gene3D" id="3.40.50.300">
    <property type="entry name" value="P-loop containing nucleotide triphosphate hydrolases"/>
    <property type="match status" value="1"/>
</dbReference>
<dbReference type="GO" id="GO:0003924">
    <property type="term" value="F:GTPase activity"/>
    <property type="evidence" value="ECO:0007669"/>
    <property type="project" value="InterPro"/>
</dbReference>
<dbReference type="GO" id="GO:0005525">
    <property type="term" value="F:GTP binding"/>
    <property type="evidence" value="ECO:0007669"/>
    <property type="project" value="UniProtKB-KW"/>
</dbReference>
<dbReference type="EMBL" id="BARS01022330">
    <property type="protein sequence ID" value="GAG13169.1"/>
    <property type="molecule type" value="Genomic_DNA"/>
</dbReference>
<dbReference type="PANTHER" id="PTHR43381:SF5">
    <property type="entry name" value="TR-TYPE G DOMAIN-CONTAINING PROTEIN"/>
    <property type="match status" value="1"/>
</dbReference>
<feature type="domain" description="Tr-type G" evidence="6">
    <location>
        <begin position="69"/>
        <end position="238"/>
    </location>
</feature>
<accession>X0V4R1</accession>
<dbReference type="CDD" id="cd01887">
    <property type="entry name" value="IF2_eIF5B"/>
    <property type="match status" value="1"/>
</dbReference>
<dbReference type="GO" id="GO:0005829">
    <property type="term" value="C:cytosol"/>
    <property type="evidence" value="ECO:0007669"/>
    <property type="project" value="TreeGrafter"/>
</dbReference>
<gene>
    <name evidence="7" type="ORF">S01H1_35718</name>
</gene>
<dbReference type="Gene3D" id="2.40.30.10">
    <property type="entry name" value="Translation factors"/>
    <property type="match status" value="1"/>
</dbReference>
<feature type="non-terminal residue" evidence="7">
    <location>
        <position position="1"/>
    </location>
</feature>
<dbReference type="Pfam" id="PF00009">
    <property type="entry name" value="GTP_EFTU"/>
    <property type="match status" value="1"/>
</dbReference>
<dbReference type="GO" id="GO:0003743">
    <property type="term" value="F:translation initiation factor activity"/>
    <property type="evidence" value="ECO:0007669"/>
    <property type="project" value="UniProtKB-KW"/>
</dbReference>
<comment type="similarity">
    <text evidence="1">Belongs to the TRAFAC class translation factor GTPase superfamily. Classic translation factor GTPase family. IF-2 subfamily.</text>
</comment>
<dbReference type="InterPro" id="IPR005225">
    <property type="entry name" value="Small_GTP-bd"/>
</dbReference>
<evidence type="ECO:0000256" key="4">
    <source>
        <dbReference type="ARBA" id="ARBA00022917"/>
    </source>
</evidence>
<evidence type="ECO:0000256" key="1">
    <source>
        <dbReference type="ARBA" id="ARBA00007733"/>
    </source>
</evidence>
<evidence type="ECO:0000256" key="5">
    <source>
        <dbReference type="ARBA" id="ARBA00023134"/>
    </source>
</evidence>
<feature type="non-terminal residue" evidence="7">
    <location>
        <position position="270"/>
    </location>
</feature>
<dbReference type="PROSITE" id="PS51722">
    <property type="entry name" value="G_TR_2"/>
    <property type="match status" value="1"/>
</dbReference>
<evidence type="ECO:0000259" key="6">
    <source>
        <dbReference type="PROSITE" id="PS51722"/>
    </source>
</evidence>
<dbReference type="InterPro" id="IPR015760">
    <property type="entry name" value="TIF_IF2"/>
</dbReference>
<organism evidence="7">
    <name type="scientific">marine sediment metagenome</name>
    <dbReference type="NCBI Taxonomy" id="412755"/>
    <lineage>
        <taxon>unclassified sequences</taxon>
        <taxon>metagenomes</taxon>
        <taxon>ecological metagenomes</taxon>
    </lineage>
</organism>
<dbReference type="InterPro" id="IPR000795">
    <property type="entry name" value="T_Tr_GTP-bd_dom"/>
</dbReference>
<dbReference type="PANTHER" id="PTHR43381">
    <property type="entry name" value="TRANSLATION INITIATION FACTOR IF-2-RELATED"/>
    <property type="match status" value="1"/>
</dbReference>
<sequence>SAVEVIKQLMRNDIMANINQVIDHEAAAAVAVALGHKASLPPQAERGAAGVITETKGQLQAEEPGALQPRPPVVTVMGHVNHGKTRLLDAIRQANVMATEAGGITQHIGAYQVNVNEQKITFLDTPGHEAFTAMRAHGAQITDIAILVVAADDGIMPQTLEAIDHARAAGVPIVVAINKIDKPNANPELVKQQLADNGLLIEEWGGDIVCVSISAKEQTGISELLENLLVVAEMEELKADPSRPTVGVVIEAKLDKSKGPLATVLIQTGT</sequence>
<dbReference type="FunFam" id="3.40.50.300:FF:000019">
    <property type="entry name" value="Translation initiation factor IF-2"/>
    <property type="match status" value="1"/>
</dbReference>
<keyword evidence="4" id="KW-0648">Protein biosynthesis</keyword>
<evidence type="ECO:0000313" key="7">
    <source>
        <dbReference type="EMBL" id="GAG13169.1"/>
    </source>
</evidence>
<keyword evidence="5" id="KW-0342">GTP-binding</keyword>
<keyword evidence="2" id="KW-0396">Initiation factor</keyword>
<dbReference type="SUPFAM" id="SSF52540">
    <property type="entry name" value="P-loop containing nucleoside triphosphate hydrolases"/>
    <property type="match status" value="1"/>
</dbReference>
<proteinExistence type="inferred from homology"/>
<comment type="caution">
    <text evidence="7">The sequence shown here is derived from an EMBL/GenBank/DDBJ whole genome shotgun (WGS) entry which is preliminary data.</text>
</comment>
<dbReference type="InterPro" id="IPR027417">
    <property type="entry name" value="P-loop_NTPase"/>
</dbReference>